<dbReference type="STRING" id="1415166.NONO_c27330"/>
<dbReference type="KEGG" id="nno:NONO_c27330"/>
<feature type="domain" description="AMP-binding enzyme C-terminal" evidence="4">
    <location>
        <begin position="478"/>
        <end position="555"/>
    </location>
</feature>
<dbReference type="Gene3D" id="3.40.50.12780">
    <property type="entry name" value="N-terminal domain of ligase-like"/>
    <property type="match status" value="1"/>
</dbReference>
<dbReference type="Pfam" id="PF00501">
    <property type="entry name" value="AMP-binding"/>
    <property type="match status" value="1"/>
</dbReference>
<dbReference type="EC" id="6.2.1.-" evidence="5"/>
<proteinExistence type="inferred from homology"/>
<dbReference type="Pfam" id="PF13193">
    <property type="entry name" value="AMP-binding_C"/>
    <property type="match status" value="1"/>
</dbReference>
<dbReference type="Proteomes" id="UP000019150">
    <property type="component" value="Chromosome"/>
</dbReference>
<dbReference type="InterPro" id="IPR000873">
    <property type="entry name" value="AMP-dep_synth/lig_dom"/>
</dbReference>
<dbReference type="EMBL" id="CP006850">
    <property type="protein sequence ID" value="AHH17525.1"/>
    <property type="molecule type" value="Genomic_DNA"/>
</dbReference>
<dbReference type="AlphaFoldDB" id="W5TDV6"/>
<dbReference type="HOGENOM" id="CLU_000022_59_7_11"/>
<feature type="domain" description="AMP-dependent synthetase/ligase" evidence="3">
    <location>
        <begin position="36"/>
        <end position="429"/>
    </location>
</feature>
<gene>
    <name evidence="5" type="ORF">NONO_c27330</name>
</gene>
<dbReference type="PANTHER" id="PTHR43201">
    <property type="entry name" value="ACYL-COA SYNTHETASE"/>
    <property type="match status" value="1"/>
</dbReference>
<dbReference type="InterPro" id="IPR042099">
    <property type="entry name" value="ANL_N_sf"/>
</dbReference>
<sequence>MNREKIDMVDRTPAQRRAALEARFPEWRPRAIHEWFFRSAAEFADRDFIVTEDRTVTYREMADMVERVAAGLYARGIRKGDHLALLMANFPEYVAVKYAVSRLGAVLVPLNFMFKRDELGFVLRNSDAKGLIVMTGFRGFDYVRMLDDISPGWDRQLPSAELPHLRFVVQFDALAPARDGVETFGDLIADNHVLPASHEGPGPDDISMMLYTSGSTGQPKGVLWTHDQDARVGFGGALSRAFGDGWRVLTALPLYHAFANNEVLNAAMFAGGAAILRRVFDAAEILDAIDRDRANELVTVPTMVVALCEAAAGRRSTGGSLVGLMAAGAPAPVWLWERAIELLGVTELTTGYGQTESGGGQVMSRPEGGVEHVSSTVGRIKYAGPAGLPELGGLIAEMHAADLMTGEILPEGEEGELISRGPINALGYWKLPDETATFRDGWVYSGDIGTVTSDGVVTLTGRKKELIRSGGENYAPKEVEELLTGHPAVSQAFVVPVPDARWGEIGCAWLVPEPGATIDVGELDALCRERLAGFKRPRRFRIVTADELPTTPTGKVQKFRLAEWATRSPDESSPAG</sequence>
<accession>W5TDV6</accession>
<dbReference type="GO" id="GO:0031956">
    <property type="term" value="F:medium-chain fatty acid-CoA ligase activity"/>
    <property type="evidence" value="ECO:0007669"/>
    <property type="project" value="TreeGrafter"/>
</dbReference>
<organism evidence="5 6">
    <name type="scientific">Nocardia nova SH22a</name>
    <dbReference type="NCBI Taxonomy" id="1415166"/>
    <lineage>
        <taxon>Bacteria</taxon>
        <taxon>Bacillati</taxon>
        <taxon>Actinomycetota</taxon>
        <taxon>Actinomycetes</taxon>
        <taxon>Mycobacteriales</taxon>
        <taxon>Nocardiaceae</taxon>
        <taxon>Nocardia</taxon>
    </lineage>
</organism>
<keyword evidence="2 5" id="KW-0436">Ligase</keyword>
<evidence type="ECO:0000313" key="5">
    <source>
        <dbReference type="EMBL" id="AHH17525.1"/>
    </source>
</evidence>
<protein>
    <submittedName>
        <fullName evidence="5">Acyl-CoA synthetase (AMP-forming)/AMP-acid ligase II</fullName>
        <ecNumber evidence="5">6.2.1.-</ecNumber>
    </submittedName>
</protein>
<comment type="similarity">
    <text evidence="1">Belongs to the ATP-dependent AMP-binding enzyme family.</text>
</comment>
<evidence type="ECO:0000313" key="6">
    <source>
        <dbReference type="Proteomes" id="UP000019150"/>
    </source>
</evidence>
<dbReference type="Gene3D" id="3.30.300.30">
    <property type="match status" value="1"/>
</dbReference>
<dbReference type="PATRIC" id="fig|1415166.3.peg.2802"/>
<dbReference type="SUPFAM" id="SSF56801">
    <property type="entry name" value="Acetyl-CoA synthetase-like"/>
    <property type="match status" value="1"/>
</dbReference>
<evidence type="ECO:0000256" key="2">
    <source>
        <dbReference type="ARBA" id="ARBA00022598"/>
    </source>
</evidence>
<name>W5TDV6_9NOCA</name>
<evidence type="ECO:0000256" key="1">
    <source>
        <dbReference type="ARBA" id="ARBA00006432"/>
    </source>
</evidence>
<dbReference type="eggNOG" id="COG0318">
    <property type="taxonomic scope" value="Bacteria"/>
</dbReference>
<dbReference type="PROSITE" id="PS00455">
    <property type="entry name" value="AMP_BINDING"/>
    <property type="match status" value="1"/>
</dbReference>
<dbReference type="InterPro" id="IPR045851">
    <property type="entry name" value="AMP-bd_C_sf"/>
</dbReference>
<reference evidence="5 6" key="1">
    <citation type="journal article" date="2014" name="Appl. Environ. Microbiol.">
        <title>Insights into the Microbial Degradation of Rubber and Gutta-Percha by Analysis of the Complete Genome of Nocardia nova SH22a.</title>
        <authorList>
            <person name="Luo Q."/>
            <person name="Hiessl S."/>
            <person name="Poehlein A."/>
            <person name="Daniel R."/>
            <person name="Steinbuchel A."/>
        </authorList>
    </citation>
    <scope>NUCLEOTIDE SEQUENCE [LARGE SCALE GENOMIC DNA]</scope>
    <source>
        <strain evidence="5">SH22a</strain>
    </source>
</reference>
<dbReference type="RefSeq" id="WP_202807984.1">
    <property type="nucleotide sequence ID" value="NZ_CP006850.1"/>
</dbReference>
<keyword evidence="6" id="KW-1185">Reference proteome</keyword>
<evidence type="ECO:0000259" key="3">
    <source>
        <dbReference type="Pfam" id="PF00501"/>
    </source>
</evidence>
<dbReference type="InterPro" id="IPR020845">
    <property type="entry name" value="AMP-binding_CS"/>
</dbReference>
<evidence type="ECO:0000259" key="4">
    <source>
        <dbReference type="Pfam" id="PF13193"/>
    </source>
</evidence>
<dbReference type="GO" id="GO:0006631">
    <property type="term" value="P:fatty acid metabolic process"/>
    <property type="evidence" value="ECO:0007669"/>
    <property type="project" value="TreeGrafter"/>
</dbReference>
<dbReference type="PANTHER" id="PTHR43201:SF5">
    <property type="entry name" value="MEDIUM-CHAIN ACYL-COA LIGASE ACSF2, MITOCHONDRIAL"/>
    <property type="match status" value="1"/>
</dbReference>
<dbReference type="InterPro" id="IPR025110">
    <property type="entry name" value="AMP-bd_C"/>
</dbReference>